<reference evidence="1" key="1">
    <citation type="submission" date="2024-08" db="EMBL/GenBank/DDBJ databases">
        <title>Whole genome sequence of Tenacibaculum sp. strain pbs-1 associated with black-spot shell disease in Akoya pearl oysters.</title>
        <authorList>
            <person name="Sakatoku A."/>
            <person name="Suzuki T."/>
            <person name="Hatano K."/>
            <person name="Seki M."/>
            <person name="Tanaka D."/>
            <person name="Nakamura S."/>
            <person name="Suzuki N."/>
            <person name="Isshiki T."/>
        </authorList>
    </citation>
    <scope>NUCLEOTIDE SEQUENCE</scope>
    <source>
        <strain evidence="1">Pbs-1</strain>
    </source>
</reference>
<evidence type="ECO:0000313" key="1">
    <source>
        <dbReference type="EMBL" id="BFP67261.1"/>
    </source>
</evidence>
<organism evidence="1">
    <name type="scientific">Tenacibaculum sp. Pbs-1</name>
    <dbReference type="NCBI Taxonomy" id="3238748"/>
    <lineage>
        <taxon>Bacteria</taxon>
        <taxon>Pseudomonadati</taxon>
        <taxon>Bacteroidota</taxon>
        <taxon>Flavobacteriia</taxon>
        <taxon>Flavobacteriales</taxon>
        <taxon>Flavobacteriaceae</taxon>
        <taxon>Tenacibaculum</taxon>
    </lineage>
</organism>
<proteinExistence type="predicted"/>
<sequence>MITSSIVTSAVELCPDSFTAEVAICECSSIIPAVTYLPVPSITFAPIEDKLVPILAILPSLINTSVLFSTSLFSEVQTVAFLIKIVSFCGAVGFPNPMFG</sequence>
<accession>A0AB33KS58</accession>
<dbReference type="AlphaFoldDB" id="A0AB33KS58"/>
<dbReference type="EMBL" id="AP035888">
    <property type="protein sequence ID" value="BFP67261.1"/>
    <property type="molecule type" value="Genomic_DNA"/>
</dbReference>
<protein>
    <submittedName>
        <fullName evidence="1">Uncharacterized protein</fullName>
    </submittedName>
</protein>
<name>A0AB33KS58_9FLAO</name>
<gene>
    <name evidence="1" type="ORF">Pbs1_06040</name>
</gene>